<comment type="caution">
    <text evidence="5">The sequence shown here is derived from an EMBL/GenBank/DDBJ whole genome shotgun (WGS) entry which is preliminary data.</text>
</comment>
<sequence>MYTFTCFGEVLWDVFPDREKIGGAPLNVSMRLNAFGNDVAIISAVGNDDLGEKLITYLKEQGLTTQYIQIKNDYETGKVNVSLDASGSASYDIKFPVAWDFIELDSTIQLVKRSRVFIFGSLACRNSNSRNTLFELLEHANFKVFDVNLRAPHYNFELLSRLMNKANFIKFNDDELELIVKSFGQECETLEDQIKFIYKKFSTSHICVTRGGKGAVLFINDKFYFNEGFEVKVKDTVGAGDSFLGTLLHKLNANFSPQKALNYACAVGALVASAEGANPVIHETDIVKLMQ</sequence>
<evidence type="ECO:0000256" key="1">
    <source>
        <dbReference type="ARBA" id="ARBA00010688"/>
    </source>
</evidence>
<evidence type="ECO:0000313" key="6">
    <source>
        <dbReference type="Proteomes" id="UP001595953"/>
    </source>
</evidence>
<evidence type="ECO:0000313" key="5">
    <source>
        <dbReference type="EMBL" id="MFC4722465.1"/>
    </source>
</evidence>
<evidence type="ECO:0000256" key="3">
    <source>
        <dbReference type="ARBA" id="ARBA00022777"/>
    </source>
</evidence>
<keyword evidence="6" id="KW-1185">Reference proteome</keyword>
<comment type="similarity">
    <text evidence="1">Belongs to the carbohydrate kinase PfkB family.</text>
</comment>
<gene>
    <name evidence="5" type="ORF">ACFO5O_09030</name>
</gene>
<dbReference type="PANTHER" id="PTHR43085:SF57">
    <property type="entry name" value="CARBOHYDRATE KINASE PFKB DOMAIN-CONTAINING PROTEIN"/>
    <property type="match status" value="1"/>
</dbReference>
<accession>A0ABV9N6A7</accession>
<organism evidence="5 6">
    <name type="scientific">Geojedonia litorea</name>
    <dbReference type="NCBI Taxonomy" id="1268269"/>
    <lineage>
        <taxon>Bacteria</taxon>
        <taxon>Pseudomonadati</taxon>
        <taxon>Bacteroidota</taxon>
        <taxon>Flavobacteriia</taxon>
        <taxon>Flavobacteriales</taxon>
        <taxon>Flavobacteriaceae</taxon>
        <taxon>Geojedonia</taxon>
    </lineage>
</organism>
<dbReference type="EMBL" id="JBHSGP010000014">
    <property type="protein sequence ID" value="MFC4722465.1"/>
    <property type="molecule type" value="Genomic_DNA"/>
</dbReference>
<dbReference type="Gene3D" id="3.40.1190.20">
    <property type="match status" value="1"/>
</dbReference>
<evidence type="ECO:0000259" key="4">
    <source>
        <dbReference type="Pfam" id="PF00294"/>
    </source>
</evidence>
<protein>
    <submittedName>
        <fullName evidence="5">Carbohydrate kinase</fullName>
        <ecNumber evidence="5">2.7.1.-</ecNumber>
    </submittedName>
</protein>
<reference evidence="6" key="1">
    <citation type="journal article" date="2019" name="Int. J. Syst. Evol. Microbiol.">
        <title>The Global Catalogue of Microorganisms (GCM) 10K type strain sequencing project: providing services to taxonomists for standard genome sequencing and annotation.</title>
        <authorList>
            <consortium name="The Broad Institute Genomics Platform"/>
            <consortium name="The Broad Institute Genome Sequencing Center for Infectious Disease"/>
            <person name="Wu L."/>
            <person name="Ma J."/>
        </authorList>
    </citation>
    <scope>NUCLEOTIDE SEQUENCE [LARGE SCALE GENOMIC DNA]</scope>
    <source>
        <strain evidence="6">CCUG 63682</strain>
    </source>
</reference>
<proteinExistence type="inferred from homology"/>
<keyword evidence="2 5" id="KW-0808">Transferase</keyword>
<evidence type="ECO:0000256" key="2">
    <source>
        <dbReference type="ARBA" id="ARBA00022679"/>
    </source>
</evidence>
<dbReference type="CDD" id="cd01167">
    <property type="entry name" value="bac_FRK"/>
    <property type="match status" value="1"/>
</dbReference>
<dbReference type="RefSeq" id="WP_387962997.1">
    <property type="nucleotide sequence ID" value="NZ_JBHSGP010000014.1"/>
</dbReference>
<feature type="domain" description="Carbohydrate kinase PfkB" evidence="4">
    <location>
        <begin position="18"/>
        <end position="279"/>
    </location>
</feature>
<dbReference type="InterPro" id="IPR050306">
    <property type="entry name" value="PfkB_Carbo_kinase"/>
</dbReference>
<dbReference type="InterPro" id="IPR002173">
    <property type="entry name" value="Carboh/pur_kinase_PfkB_CS"/>
</dbReference>
<keyword evidence="3 5" id="KW-0418">Kinase</keyword>
<dbReference type="EC" id="2.7.1.-" evidence="5"/>
<dbReference type="InterPro" id="IPR011611">
    <property type="entry name" value="PfkB_dom"/>
</dbReference>
<dbReference type="InterPro" id="IPR029056">
    <property type="entry name" value="Ribokinase-like"/>
</dbReference>
<dbReference type="SUPFAM" id="SSF53613">
    <property type="entry name" value="Ribokinase-like"/>
    <property type="match status" value="1"/>
</dbReference>
<dbReference type="GO" id="GO:0016301">
    <property type="term" value="F:kinase activity"/>
    <property type="evidence" value="ECO:0007669"/>
    <property type="project" value="UniProtKB-KW"/>
</dbReference>
<dbReference type="Proteomes" id="UP001595953">
    <property type="component" value="Unassembled WGS sequence"/>
</dbReference>
<name>A0ABV9N6A7_9FLAO</name>
<dbReference type="PANTHER" id="PTHR43085">
    <property type="entry name" value="HEXOKINASE FAMILY MEMBER"/>
    <property type="match status" value="1"/>
</dbReference>
<dbReference type="Pfam" id="PF00294">
    <property type="entry name" value="PfkB"/>
    <property type="match status" value="1"/>
</dbReference>
<dbReference type="PROSITE" id="PS00583">
    <property type="entry name" value="PFKB_KINASES_1"/>
    <property type="match status" value="1"/>
</dbReference>